<evidence type="ECO:0000313" key="2">
    <source>
        <dbReference type="EMBL" id="MFF0543591.1"/>
    </source>
</evidence>
<keyword evidence="3" id="KW-1185">Reference proteome</keyword>
<dbReference type="Gene3D" id="3.10.129.10">
    <property type="entry name" value="Hotdog Thioesterase"/>
    <property type="match status" value="1"/>
</dbReference>
<dbReference type="Pfam" id="PF03061">
    <property type="entry name" value="4HBT"/>
    <property type="match status" value="1"/>
</dbReference>
<sequence>MTAPDAVALPWSVIPDYRCFGCSPHNPAGLRLRFTPRADGGLESAFRLDRGFESYPGVVHGGLIGVICDEVMGNLIVLARHVPAFTVSQRTRFLTPLAVDHEYRCVARLSGAAAPGPITASAEILDGDGTVCASSTATYAPFDLHAVRDRLTLGDDEVALLAHALSTGDAPIPNGDPA</sequence>
<dbReference type="InterPro" id="IPR006683">
    <property type="entry name" value="Thioestr_dom"/>
</dbReference>
<dbReference type="CDD" id="cd03443">
    <property type="entry name" value="PaaI_thioesterase"/>
    <property type="match status" value="1"/>
</dbReference>
<accession>A0ABW6PMH7</accession>
<feature type="domain" description="Thioesterase" evidence="1">
    <location>
        <begin position="57"/>
        <end position="110"/>
    </location>
</feature>
<dbReference type="EMBL" id="JBIAMX010000006">
    <property type="protein sequence ID" value="MFF0543591.1"/>
    <property type="molecule type" value="Genomic_DNA"/>
</dbReference>
<protein>
    <submittedName>
        <fullName evidence="2">PaaI family thioesterase</fullName>
        <ecNumber evidence="2">3.1.2.-</ecNumber>
    </submittedName>
</protein>
<dbReference type="RefSeq" id="WP_043656624.1">
    <property type="nucleotide sequence ID" value="NZ_JBIAMX010000006.1"/>
</dbReference>
<dbReference type="GO" id="GO:0016787">
    <property type="term" value="F:hydrolase activity"/>
    <property type="evidence" value="ECO:0007669"/>
    <property type="project" value="UniProtKB-KW"/>
</dbReference>
<gene>
    <name evidence="2" type="ORF">ACFYTF_12225</name>
</gene>
<organism evidence="2 3">
    <name type="scientific">Nocardia thailandica</name>
    <dbReference type="NCBI Taxonomy" id="257275"/>
    <lineage>
        <taxon>Bacteria</taxon>
        <taxon>Bacillati</taxon>
        <taxon>Actinomycetota</taxon>
        <taxon>Actinomycetes</taxon>
        <taxon>Mycobacteriales</taxon>
        <taxon>Nocardiaceae</taxon>
        <taxon>Nocardia</taxon>
    </lineage>
</organism>
<dbReference type="SUPFAM" id="SSF54637">
    <property type="entry name" value="Thioesterase/thiol ester dehydrase-isomerase"/>
    <property type="match status" value="1"/>
</dbReference>
<dbReference type="EC" id="3.1.2.-" evidence="2"/>
<name>A0ABW6PMH7_9NOCA</name>
<comment type="caution">
    <text evidence="2">The sequence shown here is derived from an EMBL/GenBank/DDBJ whole genome shotgun (WGS) entry which is preliminary data.</text>
</comment>
<evidence type="ECO:0000313" key="3">
    <source>
        <dbReference type="Proteomes" id="UP001601444"/>
    </source>
</evidence>
<dbReference type="Proteomes" id="UP001601444">
    <property type="component" value="Unassembled WGS sequence"/>
</dbReference>
<evidence type="ECO:0000259" key="1">
    <source>
        <dbReference type="Pfam" id="PF03061"/>
    </source>
</evidence>
<keyword evidence="2" id="KW-0378">Hydrolase</keyword>
<reference evidence="2 3" key="1">
    <citation type="submission" date="2024-10" db="EMBL/GenBank/DDBJ databases">
        <title>The Natural Products Discovery Center: Release of the First 8490 Sequenced Strains for Exploring Actinobacteria Biosynthetic Diversity.</title>
        <authorList>
            <person name="Kalkreuter E."/>
            <person name="Kautsar S.A."/>
            <person name="Yang D."/>
            <person name="Bader C.D."/>
            <person name="Teijaro C.N."/>
            <person name="Fluegel L."/>
            <person name="Davis C.M."/>
            <person name="Simpson J.R."/>
            <person name="Lauterbach L."/>
            <person name="Steele A.D."/>
            <person name="Gui C."/>
            <person name="Meng S."/>
            <person name="Li G."/>
            <person name="Viehrig K."/>
            <person name="Ye F."/>
            <person name="Su P."/>
            <person name="Kiefer A.F."/>
            <person name="Nichols A."/>
            <person name="Cepeda A.J."/>
            <person name="Yan W."/>
            <person name="Fan B."/>
            <person name="Jiang Y."/>
            <person name="Adhikari A."/>
            <person name="Zheng C.-J."/>
            <person name="Schuster L."/>
            <person name="Cowan T.M."/>
            <person name="Smanski M.J."/>
            <person name="Chevrette M.G."/>
            <person name="De Carvalho L.P.S."/>
            <person name="Shen B."/>
        </authorList>
    </citation>
    <scope>NUCLEOTIDE SEQUENCE [LARGE SCALE GENOMIC DNA]</scope>
    <source>
        <strain evidence="2 3">NPDC004045</strain>
    </source>
</reference>
<dbReference type="InterPro" id="IPR029069">
    <property type="entry name" value="HotDog_dom_sf"/>
</dbReference>
<proteinExistence type="predicted"/>